<evidence type="ECO:0000313" key="3">
    <source>
        <dbReference type="Proteomes" id="UP000546126"/>
    </source>
</evidence>
<dbReference type="Proteomes" id="UP000546126">
    <property type="component" value="Unassembled WGS sequence"/>
</dbReference>
<feature type="region of interest" description="Disordered" evidence="1">
    <location>
        <begin position="1"/>
        <end position="31"/>
    </location>
</feature>
<name>A0A7Y6MG03_9ACTN</name>
<dbReference type="EMBL" id="JABWGO010000012">
    <property type="protein sequence ID" value="NUW45575.1"/>
    <property type="molecule type" value="Genomic_DNA"/>
</dbReference>
<gene>
    <name evidence="2" type="ORF">HT134_36485</name>
</gene>
<keyword evidence="3" id="KW-1185">Reference proteome</keyword>
<accession>A0A7Y6MG03</accession>
<dbReference type="AlphaFoldDB" id="A0A7Y6MG03"/>
<comment type="caution">
    <text evidence="2">The sequence shown here is derived from an EMBL/GenBank/DDBJ whole genome shotgun (WGS) entry which is preliminary data.</text>
</comment>
<proteinExistence type="predicted"/>
<evidence type="ECO:0000313" key="2">
    <source>
        <dbReference type="EMBL" id="NUW45575.1"/>
    </source>
</evidence>
<organism evidence="2 3">
    <name type="scientific">Nonomuraea rhodomycinica</name>
    <dbReference type="NCBI Taxonomy" id="1712872"/>
    <lineage>
        <taxon>Bacteria</taxon>
        <taxon>Bacillati</taxon>
        <taxon>Actinomycetota</taxon>
        <taxon>Actinomycetes</taxon>
        <taxon>Streptosporangiales</taxon>
        <taxon>Streptosporangiaceae</taxon>
        <taxon>Nonomuraea</taxon>
    </lineage>
</organism>
<protein>
    <submittedName>
        <fullName evidence="2">Uncharacterized protein</fullName>
    </submittedName>
</protein>
<sequence length="145" mass="16081">MNRPAALLEQPTLWDDPAPEPQPENTTKRHNRRHVLGLPRPWAGRIPCAALCLICGRPDTMGVCPDGCTTVCGRPQPARHDGKAPIEVCLITAIAIARIVPGRQWAIVTCPHCERTHWHQPAPGRRYRIGQCGQPYILHIPEVTS</sequence>
<reference evidence="2 3" key="1">
    <citation type="submission" date="2020-06" db="EMBL/GenBank/DDBJ databases">
        <authorList>
            <person name="Chanama M."/>
        </authorList>
    </citation>
    <scope>NUCLEOTIDE SEQUENCE [LARGE SCALE GENOMIC DNA]</scope>
    <source>
        <strain evidence="2 3">TBRC6557</strain>
    </source>
</reference>
<dbReference type="RefSeq" id="WP_175605034.1">
    <property type="nucleotide sequence ID" value="NZ_JABWGO010000012.1"/>
</dbReference>
<evidence type="ECO:0000256" key="1">
    <source>
        <dbReference type="SAM" id="MobiDB-lite"/>
    </source>
</evidence>